<dbReference type="EMBL" id="CM023485">
    <property type="protein sequence ID" value="KAH6930896.1"/>
    <property type="molecule type" value="Genomic_DNA"/>
</dbReference>
<accession>A0ACB7SA05</accession>
<sequence>MPNDVTLDESLRDKNAELHIVESLLLTELETLGKEDPENLSDYKSALASALATVLKSFGVKTPNAVALIERFPTFVAREKSRLKFFPRNKKFAFQTIHTRGHHFQSQQYHCVTYCNHCQHIIWGVGDQGYQCTNCEMNIHKACVRVVEEQCIGSLRQKKAKKNHRMSGLNLMEGIKTKARRPNTRRGTQHSVEDWSSSLDPATLPLDTDRSRPETGDECEPAVVGGAAELLDRGRFHQRIHQMERNLSE</sequence>
<proteinExistence type="predicted"/>
<evidence type="ECO:0000313" key="1">
    <source>
        <dbReference type="EMBL" id="KAH6930896.1"/>
    </source>
</evidence>
<keyword evidence="2" id="KW-1185">Reference proteome</keyword>
<protein>
    <submittedName>
        <fullName evidence="1">Uncharacterized protein</fullName>
    </submittedName>
</protein>
<organism evidence="1 2">
    <name type="scientific">Hyalomma asiaticum</name>
    <name type="common">Tick</name>
    <dbReference type="NCBI Taxonomy" id="266040"/>
    <lineage>
        <taxon>Eukaryota</taxon>
        <taxon>Metazoa</taxon>
        <taxon>Ecdysozoa</taxon>
        <taxon>Arthropoda</taxon>
        <taxon>Chelicerata</taxon>
        <taxon>Arachnida</taxon>
        <taxon>Acari</taxon>
        <taxon>Parasitiformes</taxon>
        <taxon>Ixodida</taxon>
        <taxon>Ixodoidea</taxon>
        <taxon>Ixodidae</taxon>
        <taxon>Hyalomminae</taxon>
        <taxon>Hyalomma</taxon>
    </lineage>
</organism>
<reference evidence="1" key="1">
    <citation type="submission" date="2020-05" db="EMBL/GenBank/DDBJ databases">
        <title>Large-scale comparative analyses of tick genomes elucidate their genetic diversity and vector capacities.</title>
        <authorList>
            <person name="Jia N."/>
            <person name="Wang J."/>
            <person name="Shi W."/>
            <person name="Du L."/>
            <person name="Sun Y."/>
            <person name="Zhan W."/>
            <person name="Jiang J."/>
            <person name="Wang Q."/>
            <person name="Zhang B."/>
            <person name="Ji P."/>
            <person name="Sakyi L.B."/>
            <person name="Cui X."/>
            <person name="Yuan T."/>
            <person name="Jiang B."/>
            <person name="Yang W."/>
            <person name="Lam T.T.-Y."/>
            <person name="Chang Q."/>
            <person name="Ding S."/>
            <person name="Wang X."/>
            <person name="Zhu J."/>
            <person name="Ruan X."/>
            <person name="Zhao L."/>
            <person name="Wei J."/>
            <person name="Que T."/>
            <person name="Du C."/>
            <person name="Cheng J."/>
            <person name="Dai P."/>
            <person name="Han X."/>
            <person name="Huang E."/>
            <person name="Gao Y."/>
            <person name="Liu J."/>
            <person name="Shao H."/>
            <person name="Ye R."/>
            <person name="Li L."/>
            <person name="Wei W."/>
            <person name="Wang X."/>
            <person name="Wang C."/>
            <person name="Yang T."/>
            <person name="Huo Q."/>
            <person name="Li W."/>
            <person name="Guo W."/>
            <person name="Chen H."/>
            <person name="Zhou L."/>
            <person name="Ni X."/>
            <person name="Tian J."/>
            <person name="Zhou Y."/>
            <person name="Sheng Y."/>
            <person name="Liu T."/>
            <person name="Pan Y."/>
            <person name="Xia L."/>
            <person name="Li J."/>
            <person name="Zhao F."/>
            <person name="Cao W."/>
        </authorList>
    </citation>
    <scope>NUCLEOTIDE SEQUENCE</scope>
    <source>
        <strain evidence="1">Hyas-2018</strain>
    </source>
</reference>
<gene>
    <name evidence="1" type="ORF">HPB50_020646</name>
</gene>
<name>A0ACB7SA05_HYAAI</name>
<dbReference type="Proteomes" id="UP000821845">
    <property type="component" value="Chromosome 5"/>
</dbReference>
<comment type="caution">
    <text evidence="1">The sequence shown here is derived from an EMBL/GenBank/DDBJ whole genome shotgun (WGS) entry which is preliminary data.</text>
</comment>
<evidence type="ECO:0000313" key="2">
    <source>
        <dbReference type="Proteomes" id="UP000821845"/>
    </source>
</evidence>